<dbReference type="AlphaFoldDB" id="A0A0E9TKS6"/>
<accession>A0A0E9TKS6</accession>
<protein>
    <submittedName>
        <fullName evidence="1">Uncharacterized protein</fullName>
    </submittedName>
</protein>
<sequence length="27" mass="3118">MGMYIMQIKATFDSQETLHHPALIDLI</sequence>
<proteinExistence type="predicted"/>
<name>A0A0E9TKS6_ANGAN</name>
<evidence type="ECO:0000313" key="1">
    <source>
        <dbReference type="EMBL" id="JAH54254.1"/>
    </source>
</evidence>
<dbReference type="EMBL" id="GBXM01054323">
    <property type="protein sequence ID" value="JAH54254.1"/>
    <property type="molecule type" value="Transcribed_RNA"/>
</dbReference>
<organism evidence="1">
    <name type="scientific">Anguilla anguilla</name>
    <name type="common">European freshwater eel</name>
    <name type="synonym">Muraena anguilla</name>
    <dbReference type="NCBI Taxonomy" id="7936"/>
    <lineage>
        <taxon>Eukaryota</taxon>
        <taxon>Metazoa</taxon>
        <taxon>Chordata</taxon>
        <taxon>Craniata</taxon>
        <taxon>Vertebrata</taxon>
        <taxon>Euteleostomi</taxon>
        <taxon>Actinopterygii</taxon>
        <taxon>Neopterygii</taxon>
        <taxon>Teleostei</taxon>
        <taxon>Anguilliformes</taxon>
        <taxon>Anguillidae</taxon>
        <taxon>Anguilla</taxon>
    </lineage>
</organism>
<reference evidence="1" key="2">
    <citation type="journal article" date="2015" name="Fish Shellfish Immunol.">
        <title>Early steps in the European eel (Anguilla anguilla)-Vibrio vulnificus interaction in the gills: Role of the RtxA13 toxin.</title>
        <authorList>
            <person name="Callol A."/>
            <person name="Pajuelo D."/>
            <person name="Ebbesson L."/>
            <person name="Teles M."/>
            <person name="MacKenzie S."/>
            <person name="Amaro C."/>
        </authorList>
    </citation>
    <scope>NUCLEOTIDE SEQUENCE</scope>
</reference>
<reference evidence="1" key="1">
    <citation type="submission" date="2014-11" db="EMBL/GenBank/DDBJ databases">
        <authorList>
            <person name="Amaro Gonzalez C."/>
        </authorList>
    </citation>
    <scope>NUCLEOTIDE SEQUENCE</scope>
</reference>